<dbReference type="GeneID" id="114475440"/>
<feature type="transmembrane region" description="Helical" evidence="6">
    <location>
        <begin position="221"/>
        <end position="239"/>
    </location>
</feature>
<dbReference type="NCBIfam" id="TIGR00797">
    <property type="entry name" value="matE"/>
    <property type="match status" value="1"/>
</dbReference>
<evidence type="ECO:0000256" key="1">
    <source>
        <dbReference type="ARBA" id="ARBA00004141"/>
    </source>
</evidence>
<dbReference type="InterPro" id="IPR002528">
    <property type="entry name" value="MATE_fam"/>
</dbReference>
<feature type="transmembrane region" description="Helical" evidence="6">
    <location>
        <begin position="445"/>
        <end position="463"/>
    </location>
</feature>
<evidence type="ECO:0000256" key="5">
    <source>
        <dbReference type="ARBA" id="ARBA00023136"/>
    </source>
</evidence>
<feature type="transmembrane region" description="Helical" evidence="6">
    <location>
        <begin position="82"/>
        <end position="100"/>
    </location>
</feature>
<keyword evidence="4 6" id="KW-1133">Transmembrane helix</keyword>
<feature type="transmembrane region" description="Helical" evidence="6">
    <location>
        <begin position="329"/>
        <end position="350"/>
    </location>
</feature>
<feature type="transmembrane region" description="Helical" evidence="6">
    <location>
        <begin position="288"/>
        <end position="309"/>
    </location>
</feature>
<feature type="transmembrane region" description="Helical" evidence="6">
    <location>
        <begin position="413"/>
        <end position="433"/>
    </location>
</feature>
<keyword evidence="3 6" id="KW-0812">Transmembrane</keyword>
<evidence type="ECO:0000313" key="7">
    <source>
        <dbReference type="Ensembl" id="ENSGWIP00000004871.1"/>
    </source>
</evidence>
<evidence type="ECO:0000256" key="3">
    <source>
        <dbReference type="ARBA" id="ARBA00022692"/>
    </source>
</evidence>
<dbReference type="PANTHER" id="PTHR11206">
    <property type="entry name" value="MULTIDRUG RESISTANCE PROTEIN"/>
    <property type="match status" value="1"/>
</dbReference>
<feature type="transmembrane region" description="Helical" evidence="6">
    <location>
        <begin position="153"/>
        <end position="176"/>
    </location>
</feature>
<feature type="transmembrane region" description="Helical" evidence="6">
    <location>
        <begin position="370"/>
        <end position="393"/>
    </location>
</feature>
<dbReference type="Ensembl" id="ENSGWIT00000005213.1">
    <property type="protein sequence ID" value="ENSGWIP00000004871.1"/>
    <property type="gene ID" value="ENSGWIG00000002583.1"/>
</dbReference>
<accession>A0A8C5DL64</accession>
<keyword evidence="5 6" id="KW-0472">Membrane</keyword>
<dbReference type="Proteomes" id="UP000694680">
    <property type="component" value="Chromosome 14"/>
</dbReference>
<reference evidence="7" key="3">
    <citation type="submission" date="2025-09" db="UniProtKB">
        <authorList>
            <consortium name="Ensembl"/>
        </authorList>
    </citation>
    <scope>IDENTIFICATION</scope>
</reference>
<feature type="transmembrane region" description="Helical" evidence="6">
    <location>
        <begin position="469"/>
        <end position="490"/>
    </location>
</feature>
<comment type="subcellular location">
    <subcellularLocation>
        <location evidence="1">Membrane</location>
        <topology evidence="1">Multi-pass membrane protein</topology>
    </subcellularLocation>
</comment>
<feature type="transmembrane region" description="Helical" evidence="6">
    <location>
        <begin position="188"/>
        <end position="209"/>
    </location>
</feature>
<reference evidence="7" key="2">
    <citation type="submission" date="2025-08" db="UniProtKB">
        <authorList>
            <consortium name="Ensembl"/>
        </authorList>
    </citation>
    <scope>IDENTIFICATION</scope>
</reference>
<dbReference type="AlphaFoldDB" id="A0A8C5DL64"/>
<dbReference type="GO" id="GO:1990961">
    <property type="term" value="P:xenobiotic detoxification by transmembrane export across the plasma membrane"/>
    <property type="evidence" value="ECO:0007669"/>
    <property type="project" value="InterPro"/>
</dbReference>
<organism evidence="7 8">
    <name type="scientific">Gouania willdenowi</name>
    <name type="common">Blunt-snouted clingfish</name>
    <name type="synonym">Lepadogaster willdenowi</name>
    <dbReference type="NCBI Taxonomy" id="441366"/>
    <lineage>
        <taxon>Eukaryota</taxon>
        <taxon>Metazoa</taxon>
        <taxon>Chordata</taxon>
        <taxon>Craniata</taxon>
        <taxon>Vertebrata</taxon>
        <taxon>Euteleostomi</taxon>
        <taxon>Actinopterygii</taxon>
        <taxon>Neopterygii</taxon>
        <taxon>Teleostei</taxon>
        <taxon>Neoteleostei</taxon>
        <taxon>Acanthomorphata</taxon>
        <taxon>Ovalentaria</taxon>
        <taxon>Blenniimorphae</taxon>
        <taxon>Blenniiformes</taxon>
        <taxon>Gobiesocoidei</taxon>
        <taxon>Gobiesocidae</taxon>
        <taxon>Gobiesocinae</taxon>
        <taxon>Gouania</taxon>
    </lineage>
</organism>
<dbReference type="InterPro" id="IPR045069">
    <property type="entry name" value="MATE_euk"/>
</dbReference>
<dbReference type="GO" id="GO:0016020">
    <property type="term" value="C:membrane"/>
    <property type="evidence" value="ECO:0007669"/>
    <property type="project" value="UniProtKB-SubCell"/>
</dbReference>
<dbReference type="GO" id="GO:0042910">
    <property type="term" value="F:xenobiotic transmembrane transporter activity"/>
    <property type="evidence" value="ECO:0007669"/>
    <property type="project" value="InterPro"/>
</dbReference>
<reference evidence="7" key="1">
    <citation type="submission" date="2020-06" db="EMBL/GenBank/DDBJ databases">
        <authorList>
            <consortium name="Wellcome Sanger Institute Data Sharing"/>
        </authorList>
    </citation>
    <scope>NUCLEOTIDE SEQUENCE [LARGE SCALE GENOMIC DNA]</scope>
</reference>
<evidence type="ECO:0000256" key="6">
    <source>
        <dbReference type="RuleBase" id="RU004914"/>
    </source>
</evidence>
<dbReference type="CDD" id="cd13132">
    <property type="entry name" value="MATE_eukaryotic"/>
    <property type="match status" value="1"/>
</dbReference>
<dbReference type="RefSeq" id="XP_028322023.1">
    <property type="nucleotide sequence ID" value="XM_028466222.1"/>
</dbReference>
<evidence type="ECO:0000313" key="8">
    <source>
        <dbReference type="Proteomes" id="UP000694680"/>
    </source>
</evidence>
<dbReference type="Pfam" id="PF01554">
    <property type="entry name" value="MatE"/>
    <property type="match status" value="2"/>
</dbReference>
<dbReference type="GO" id="GO:0015297">
    <property type="term" value="F:antiporter activity"/>
    <property type="evidence" value="ECO:0007669"/>
    <property type="project" value="InterPro"/>
</dbReference>
<evidence type="ECO:0000256" key="4">
    <source>
        <dbReference type="ARBA" id="ARBA00022989"/>
    </source>
</evidence>
<feature type="transmembrane region" description="Helical" evidence="6">
    <location>
        <begin position="589"/>
        <end position="609"/>
    </location>
</feature>
<proteinExistence type="inferred from homology"/>
<name>A0A8C5DL64_GOUWI</name>
<dbReference type="CTD" id="55244"/>
<evidence type="ECO:0000256" key="2">
    <source>
        <dbReference type="ARBA" id="ARBA00010199"/>
    </source>
</evidence>
<feature type="transmembrane region" description="Helical" evidence="6">
    <location>
        <begin position="245"/>
        <end position="267"/>
    </location>
</feature>
<feature type="transmembrane region" description="Helical" evidence="6">
    <location>
        <begin position="106"/>
        <end position="132"/>
    </location>
</feature>
<sequence length="642" mass="69417">MEKLGSLEPAHHTPGVGPVAGDPVAKTAAAAAAAGPVGEETPTVESSKLFRCACVKRWIPLAYREEIYHVLRLTGPLLLSRILNFLLPFVNSIFCGHIGNAALAGYALASATISVTTMSTGFGFIVACDTLISQTYGGKNMKRVGVIIQRSMLILLLYCLPCWALLINSHSLLLLMHQEAQVAEIAQLYVMAYLPAVPALFLHELQVAYLQNQGIILPQMYTAAATNIINVGINYVLIITLDWGVIGSAIASGLSRIILCILLFVYIKWKKLYKETWGGWSMDSLQDWGSIMKLAIPSVFMVCFEWWIWEIGGFLAGLLGELDLAAQHVLMEIGTIMYMFPLGVQAAACVRVGNALGAGNTPRAIITCKVTLLLVVMLAVVQGVVIACSKSILGRIFTSDVTIVDMVSHNLTVQIFLQFFDGLLCVCSGILVGSGMQKIAAVSNLVCYYCIGVPVGIALMFAAELRITGLWLGIFLSAFIESGFFVCLIFKVNWKKVTQKAEKRAGKKTLITPMRPASTVLNDGLPDVLYTAQLPEDESPTSEGYCAVGTQDQELKVMDGDSVTKAKRTEEDKITPEPLSTNQLMIRRGITFSVLALILAVGVTVYVTVPLPEPRSSANFTLNGTNGSTPATLALLNMTSNF</sequence>
<gene>
    <name evidence="7" type="primary">slc47a1</name>
</gene>
<protein>
    <recommendedName>
        <fullName evidence="6">Multidrug and toxin extrusion protein</fullName>
    </recommendedName>
</protein>
<comment type="similarity">
    <text evidence="2 6">Belongs to the multi antimicrobial extrusion (MATE) (TC 2.A.66.1) family.</text>
</comment>
<keyword evidence="8" id="KW-1185">Reference proteome</keyword>
<dbReference type="OrthoDB" id="2126698at2759"/>